<accession>A0A1A9K820</accession>
<organism evidence="7 8">
    <name type="scientific">Pseudomonas citronellolis</name>
    <dbReference type="NCBI Taxonomy" id="53408"/>
    <lineage>
        <taxon>Bacteria</taxon>
        <taxon>Pseudomonadati</taxon>
        <taxon>Pseudomonadota</taxon>
        <taxon>Gammaproteobacteria</taxon>
        <taxon>Pseudomonadales</taxon>
        <taxon>Pseudomonadaceae</taxon>
        <taxon>Pseudomonas</taxon>
    </lineage>
</organism>
<comment type="subcellular location">
    <subcellularLocation>
        <location evidence="1">Fimbrium</location>
    </subcellularLocation>
</comment>
<dbReference type="GO" id="GO:0009289">
    <property type="term" value="C:pilus"/>
    <property type="evidence" value="ECO:0007669"/>
    <property type="project" value="UniProtKB-SubCell"/>
</dbReference>
<gene>
    <name evidence="7" type="ORF">A9C11_06175</name>
</gene>
<dbReference type="Proteomes" id="UP000077748">
    <property type="component" value="Chromosome"/>
</dbReference>
<keyword evidence="3 5" id="KW-0732">Signal</keyword>
<evidence type="ECO:0000256" key="2">
    <source>
        <dbReference type="ARBA" id="ARBA00006671"/>
    </source>
</evidence>
<dbReference type="Gene3D" id="2.60.40.3310">
    <property type="match status" value="1"/>
</dbReference>
<evidence type="ECO:0000256" key="3">
    <source>
        <dbReference type="ARBA" id="ARBA00022729"/>
    </source>
</evidence>
<name>A0A1A9K820_9PSED</name>
<reference evidence="7 8" key="1">
    <citation type="submission" date="2016-05" db="EMBL/GenBank/DDBJ databases">
        <title>Genome Sequence of Pseudomonas citronellolis Strain SJTE-3, an Estrogens and Persistent Organic Pollutants degradation strain.</title>
        <authorList>
            <person name="Liang R."/>
        </authorList>
    </citation>
    <scope>NUCLEOTIDE SEQUENCE [LARGE SCALE GENOMIC DNA]</scope>
    <source>
        <strain evidence="7 8">SJTE-3</strain>
    </source>
</reference>
<evidence type="ECO:0000259" key="6">
    <source>
        <dbReference type="Pfam" id="PF00419"/>
    </source>
</evidence>
<dbReference type="Gene3D" id="2.60.40.1090">
    <property type="entry name" value="Fimbrial-type adhesion domain"/>
    <property type="match status" value="1"/>
</dbReference>
<dbReference type="InterPro" id="IPR050263">
    <property type="entry name" value="Bact_Fimbrial_Adh_Pro"/>
</dbReference>
<sequence>MKRVLLSFLLLLALPSAGWASCYFYGGATSTYEHDAHVALPTSFSVDRDAPVGTPLWDSGWTPVKTARILCQPLDRMRPGYGPGIGDLVTAIGGGVRKTNVDGIGIGIYWCPNQSCGLSPLSEWTGSVGSVWISVHNQWRVRLVKIAPEIGNGTLNFGAYSSIAYGNVIMSRLWLTGSTVVGNRGCELNPATKTISVPLPDVRASEFDPGLGVLRDSSKARSFVIQMQCDKGAKVYYQIDGTEASSGSNVLANAAGAGMATGVGVQLFQTNLANGPVQPLGSRMLFTTATSDDETVDIVLAARYYKTASRITGGRVDTTATFTLTYE</sequence>
<evidence type="ECO:0000313" key="7">
    <source>
        <dbReference type="EMBL" id="ANI13599.1"/>
    </source>
</evidence>
<dbReference type="PANTHER" id="PTHR33420:SF3">
    <property type="entry name" value="FIMBRIAL SUBUNIT ELFA"/>
    <property type="match status" value="1"/>
</dbReference>
<proteinExistence type="inferred from homology"/>
<dbReference type="GO" id="GO:0043709">
    <property type="term" value="P:cell adhesion involved in single-species biofilm formation"/>
    <property type="evidence" value="ECO:0007669"/>
    <property type="project" value="TreeGrafter"/>
</dbReference>
<dbReference type="PANTHER" id="PTHR33420">
    <property type="entry name" value="FIMBRIAL SUBUNIT ELFA-RELATED"/>
    <property type="match status" value="1"/>
</dbReference>
<evidence type="ECO:0000313" key="8">
    <source>
        <dbReference type="Proteomes" id="UP000077748"/>
    </source>
</evidence>
<dbReference type="InterPro" id="IPR008966">
    <property type="entry name" value="Adhesion_dom_sf"/>
</dbReference>
<dbReference type="AlphaFoldDB" id="A0A1A9K820"/>
<evidence type="ECO:0000256" key="5">
    <source>
        <dbReference type="SAM" id="SignalP"/>
    </source>
</evidence>
<dbReference type="InterPro" id="IPR000259">
    <property type="entry name" value="Adhesion_dom_fimbrial"/>
</dbReference>
<keyword evidence="4" id="KW-0281">Fimbrium</keyword>
<feature type="chain" id="PRO_5008391492" description="Fimbrial-type adhesion domain-containing protein" evidence="5">
    <location>
        <begin position="21"/>
        <end position="327"/>
    </location>
</feature>
<comment type="similarity">
    <text evidence="2">Belongs to the fimbrial protein family.</text>
</comment>
<dbReference type="RefSeq" id="WP_064582131.1">
    <property type="nucleotide sequence ID" value="NZ_CP015878.1"/>
</dbReference>
<dbReference type="EMBL" id="CP015878">
    <property type="protein sequence ID" value="ANI13599.1"/>
    <property type="molecule type" value="Genomic_DNA"/>
</dbReference>
<dbReference type="InterPro" id="IPR036937">
    <property type="entry name" value="Adhesion_dom_fimbrial_sf"/>
</dbReference>
<evidence type="ECO:0000256" key="4">
    <source>
        <dbReference type="ARBA" id="ARBA00023263"/>
    </source>
</evidence>
<protein>
    <recommendedName>
        <fullName evidence="6">Fimbrial-type adhesion domain-containing protein</fullName>
    </recommendedName>
</protein>
<feature type="domain" description="Fimbrial-type adhesion" evidence="6">
    <location>
        <begin position="179"/>
        <end position="326"/>
    </location>
</feature>
<dbReference type="SUPFAM" id="SSF49401">
    <property type="entry name" value="Bacterial adhesins"/>
    <property type="match status" value="1"/>
</dbReference>
<feature type="signal peptide" evidence="5">
    <location>
        <begin position="1"/>
        <end position="20"/>
    </location>
</feature>
<dbReference type="PROSITE" id="PS51257">
    <property type="entry name" value="PROKAR_LIPOPROTEIN"/>
    <property type="match status" value="1"/>
</dbReference>
<evidence type="ECO:0000256" key="1">
    <source>
        <dbReference type="ARBA" id="ARBA00004561"/>
    </source>
</evidence>
<dbReference type="Pfam" id="PF00419">
    <property type="entry name" value="Fimbrial"/>
    <property type="match status" value="1"/>
</dbReference>